<protein>
    <submittedName>
        <fullName evidence="3">Uncharacterized protein</fullName>
    </submittedName>
</protein>
<dbReference type="Proteomes" id="UP000583929">
    <property type="component" value="Unassembled WGS sequence"/>
</dbReference>
<dbReference type="EMBL" id="JAATIQ010000005">
    <property type="protein sequence ID" value="KAF4403239.1"/>
    <property type="molecule type" value="Genomic_DNA"/>
</dbReference>
<organism evidence="3 5">
    <name type="scientific">Cannabis sativa</name>
    <name type="common">Hemp</name>
    <name type="synonym">Marijuana</name>
    <dbReference type="NCBI Taxonomy" id="3483"/>
    <lineage>
        <taxon>Eukaryota</taxon>
        <taxon>Viridiplantae</taxon>
        <taxon>Streptophyta</taxon>
        <taxon>Embryophyta</taxon>
        <taxon>Tracheophyta</taxon>
        <taxon>Spermatophyta</taxon>
        <taxon>Magnoliopsida</taxon>
        <taxon>eudicotyledons</taxon>
        <taxon>Gunneridae</taxon>
        <taxon>Pentapetalae</taxon>
        <taxon>rosids</taxon>
        <taxon>fabids</taxon>
        <taxon>Rosales</taxon>
        <taxon>Cannabaceae</taxon>
        <taxon>Cannabis</taxon>
    </lineage>
</organism>
<evidence type="ECO:0000256" key="1">
    <source>
        <dbReference type="SAM" id="SignalP"/>
    </source>
</evidence>
<evidence type="ECO:0000313" key="2">
    <source>
        <dbReference type="EMBL" id="KAF4367588.1"/>
    </source>
</evidence>
<dbReference type="EMBL" id="JAATIP010000142">
    <property type="protein sequence ID" value="KAF4367588.1"/>
    <property type="molecule type" value="Genomic_DNA"/>
</dbReference>
<proteinExistence type="predicted"/>
<dbReference type="Proteomes" id="UP000525078">
    <property type="component" value="Unassembled WGS sequence"/>
</dbReference>
<dbReference type="AlphaFoldDB" id="A0A7J6I8A0"/>
<sequence length="123" mass="13218">MAFNKVSFAFLLLALVATTAHARVNLLRVFDNSLSSLCPPAGPTSCSCYCKVNKRGKLVCKQNNSREGDCPAGCSEDDCDCSLDLCPTCFCSYEVKKCPKSCTTTISTSAFAMYEALLASETN</sequence>
<name>A0A7J6I8A0_CANSA</name>
<comment type="caution">
    <text evidence="3">The sequence shown here is derived from an EMBL/GenBank/DDBJ whole genome shotgun (WGS) entry which is preliminary data.</text>
</comment>
<accession>A0A7J6I8A0</accession>
<keyword evidence="1" id="KW-0732">Signal</keyword>
<evidence type="ECO:0000313" key="5">
    <source>
        <dbReference type="Proteomes" id="UP000583929"/>
    </source>
</evidence>
<reference evidence="4 5" key="1">
    <citation type="journal article" date="2020" name="bioRxiv">
        <title>Sequence and annotation of 42 cannabis genomes reveals extensive copy number variation in cannabinoid synthesis and pathogen resistance genes.</title>
        <authorList>
            <person name="Mckernan K.J."/>
            <person name="Helbert Y."/>
            <person name="Kane L.T."/>
            <person name="Ebling H."/>
            <person name="Zhang L."/>
            <person name="Liu B."/>
            <person name="Eaton Z."/>
            <person name="Mclaughlin S."/>
            <person name="Kingan S."/>
            <person name="Baybayan P."/>
            <person name="Concepcion G."/>
            <person name="Jordan M."/>
            <person name="Riva A."/>
            <person name="Barbazuk W."/>
            <person name="Harkins T."/>
        </authorList>
    </citation>
    <scope>NUCLEOTIDE SEQUENCE [LARGE SCALE GENOMIC DNA]</scope>
    <source>
        <strain evidence="4 5">cv. Jamaican Lion 4</strain>
        <strain evidence="3">Father</strain>
        <strain evidence="2">Mother</strain>
        <tissue evidence="3">Leaf</tissue>
    </source>
</reference>
<keyword evidence="5" id="KW-1185">Reference proteome</keyword>
<feature type="signal peptide" evidence="1">
    <location>
        <begin position="1"/>
        <end position="22"/>
    </location>
</feature>
<gene>
    <name evidence="2" type="ORF">F8388_011227</name>
    <name evidence="3" type="ORF">G4B88_028010</name>
</gene>
<feature type="chain" id="PRO_5036400486" evidence="1">
    <location>
        <begin position="23"/>
        <end position="123"/>
    </location>
</feature>
<evidence type="ECO:0000313" key="4">
    <source>
        <dbReference type="Proteomes" id="UP000525078"/>
    </source>
</evidence>
<evidence type="ECO:0000313" key="3">
    <source>
        <dbReference type="EMBL" id="KAF4403239.1"/>
    </source>
</evidence>